<name>A0A7W9EHW8_9SPHN</name>
<dbReference type="PANTHER" id="PTHR32114">
    <property type="entry name" value="ABC TRANSPORTER ABCH.3"/>
    <property type="match status" value="1"/>
</dbReference>
<keyword evidence="1" id="KW-0378">Hydrolase</keyword>
<dbReference type="AlphaFoldDB" id="A0A7W9EHW8"/>
<dbReference type="Pfam" id="PF01527">
    <property type="entry name" value="HTH_Tnp_1"/>
    <property type="match status" value="1"/>
</dbReference>
<keyword evidence="2" id="KW-1185">Reference proteome</keyword>
<dbReference type="Proteomes" id="UP000557739">
    <property type="component" value="Unassembled WGS sequence"/>
</dbReference>
<dbReference type="GO" id="GO:0004527">
    <property type="term" value="F:exonuclease activity"/>
    <property type="evidence" value="ECO:0007669"/>
    <property type="project" value="UniProtKB-KW"/>
</dbReference>
<reference evidence="1 2" key="1">
    <citation type="submission" date="2020-08" db="EMBL/GenBank/DDBJ databases">
        <title>Genomic Encyclopedia of Type Strains, Phase IV (KMG-IV): sequencing the most valuable type-strain genomes for metagenomic binning, comparative biology and taxonomic classification.</title>
        <authorList>
            <person name="Goeker M."/>
        </authorList>
    </citation>
    <scope>NUCLEOTIDE SEQUENCE [LARGE SCALE GENOMIC DNA]</scope>
    <source>
        <strain evidence="1 2">DSM 27244</strain>
    </source>
</reference>
<dbReference type="GO" id="GO:0006313">
    <property type="term" value="P:DNA transposition"/>
    <property type="evidence" value="ECO:0007669"/>
    <property type="project" value="InterPro"/>
</dbReference>
<dbReference type="GO" id="GO:0004803">
    <property type="term" value="F:transposase activity"/>
    <property type="evidence" value="ECO:0007669"/>
    <property type="project" value="InterPro"/>
</dbReference>
<dbReference type="InterPro" id="IPR002514">
    <property type="entry name" value="Transposase_8"/>
</dbReference>
<dbReference type="Gene3D" id="3.40.50.300">
    <property type="entry name" value="P-loop containing nucleotide triphosphate hydrolases"/>
    <property type="match status" value="1"/>
</dbReference>
<comment type="caution">
    <text evidence="1">The sequence shown here is derived from an EMBL/GenBank/DDBJ whole genome shotgun (WGS) entry which is preliminary data.</text>
</comment>
<proteinExistence type="predicted"/>
<evidence type="ECO:0000313" key="1">
    <source>
        <dbReference type="EMBL" id="MBB5698562.1"/>
    </source>
</evidence>
<organism evidence="1 2">
    <name type="scientific">Sphingomonas yantingensis</name>
    <dbReference type="NCBI Taxonomy" id="1241761"/>
    <lineage>
        <taxon>Bacteria</taxon>
        <taxon>Pseudomonadati</taxon>
        <taxon>Pseudomonadota</taxon>
        <taxon>Alphaproteobacteria</taxon>
        <taxon>Sphingomonadales</taxon>
        <taxon>Sphingomonadaceae</taxon>
        <taxon>Sphingomonas</taxon>
    </lineage>
</organism>
<dbReference type="SUPFAM" id="SSF46689">
    <property type="entry name" value="Homeodomain-like"/>
    <property type="match status" value="1"/>
</dbReference>
<sequence length="588" mass="62541">MKRSRFTEEQIIAILREQEAGSKTADVCRKHGVSSATFYKWKAAYGGVDVSQARKLKVLEDENARLKRLLASMHLIDGEPCPVCGSPEHPSPAHGDGDPRALETEMRAARERLDSAVRAADLGEAAVTTAETALDERVGELAALTQPKSSTADAAGEVARLQGELDALGEIAAPAELERQAGEAKASFSIATDEAEKAREILQKARTDEAVAARAYEDAIAGVPESLRSEGALEREGAAIAASIQALRDALAGAEERLRTAATDRDTTAAQVLGAVDAVAKAEAEVAKGRSALEARLVEVGLERTSYELGCADIPRIAALAERIRAFRHDVAVAEAQAKAASDAIKDVERPDVAALTVARDAARAECLRSRRAAADADAARKVLDDLLASLRDQLDRLARLEEETGPLRGLAEAFAGENPMRTPLETFAIGALFDHVLDAANLRLDPMTAGRYRFERDAQAVGGRTKRGLDIRVHDIQTGRPREISTLSGGETFIAALSLALGLSDIVEMSHGRIRLDTIFIDEGFGSLDTENDSGTLDLVLQVLQEIVGKSRAAGLISHVPLVQQAVPNGFSIVKGVGGSRVEQKAA</sequence>
<evidence type="ECO:0000313" key="2">
    <source>
        <dbReference type="Proteomes" id="UP000557739"/>
    </source>
</evidence>
<dbReference type="Pfam" id="PF13558">
    <property type="entry name" value="SbcC_Walker_B"/>
    <property type="match status" value="1"/>
</dbReference>
<gene>
    <name evidence="1" type="ORF">FHR19_001907</name>
</gene>
<dbReference type="InterPro" id="IPR027417">
    <property type="entry name" value="P-loop_NTPase"/>
</dbReference>
<dbReference type="EMBL" id="JACIJJ010000002">
    <property type="protein sequence ID" value="MBB5698562.1"/>
    <property type="molecule type" value="Genomic_DNA"/>
</dbReference>
<keyword evidence="1" id="KW-0540">Nuclease</keyword>
<dbReference type="InterPro" id="IPR009057">
    <property type="entry name" value="Homeodomain-like_sf"/>
</dbReference>
<dbReference type="GO" id="GO:0003677">
    <property type="term" value="F:DNA binding"/>
    <property type="evidence" value="ECO:0007669"/>
    <property type="project" value="InterPro"/>
</dbReference>
<dbReference type="SUPFAM" id="SSF52540">
    <property type="entry name" value="P-loop containing nucleoside triphosphate hydrolases"/>
    <property type="match status" value="1"/>
</dbReference>
<dbReference type="PANTHER" id="PTHR32114:SF2">
    <property type="entry name" value="ABC TRANSPORTER ABCH.3"/>
    <property type="match status" value="1"/>
</dbReference>
<protein>
    <submittedName>
        <fullName evidence="1">DNA repair exonuclease SbcCD ATPase subunit</fullName>
    </submittedName>
</protein>
<keyword evidence="1" id="KW-0269">Exonuclease</keyword>
<accession>A0A7W9EHW8</accession>